<dbReference type="PRINTS" id="PR01590">
    <property type="entry name" value="HTHFIS"/>
</dbReference>
<sequence length="484" mass="53524">MRNLAHNALPVLVVEDDADLREAIVDTLNLAGFSTLEARDGQSALACLKQELVGLVLSDAQMQPMDGYQLFAEIRQRYPGIPFILMTAYGVIERAIELLRNGASHYLLKPFEPDVLTAEVEKHILKPRCNDSHELIAHDPSMQDVLRLASRVAVTDATVLLNGESGVGKEVVARFLHRHSMRADAPFVAVNCAAIPENLLESTLFGHEKGAFTGASSAFAGKFEQAQGGTLLLDEVSEMPLTLQAKLLRVLQERELERVGGSRTVKLDVRVICTTNRNLAEEVKKGAFREDLFFRVNVFPLAIPALRQRKGDIVPLARHFLEKYAPTHKRQSAPGLSPAAIEDLTAYRWDGNIRELENVIQRALILSSGDSILPQDLMLPSDSQPAEPVITPPPRQDHAAHAAADDDASMYVLEKRHILDTLAAVNGVRKLAAEKLGISERTLRYKLQRYREEETAPAGAQEQHTAEVLPTHQMSGEQHVCTRH</sequence>
<keyword evidence="3" id="KW-0805">Transcription regulation</keyword>
<evidence type="ECO:0000259" key="8">
    <source>
        <dbReference type="PROSITE" id="PS50045"/>
    </source>
</evidence>
<reference evidence="10 11" key="1">
    <citation type="submission" date="2018-05" db="EMBL/GenBank/DDBJ databases">
        <title>Genomic Encyclopedia of Type Strains, Phase IV (KMG-IV): sequencing the most valuable type-strain genomes for metagenomic binning, comparative biology and taxonomic classification.</title>
        <authorList>
            <person name="Goeker M."/>
        </authorList>
    </citation>
    <scope>NUCLEOTIDE SEQUENCE [LARGE SCALE GENOMIC DNA]</scope>
    <source>
        <strain evidence="10 11">DSM 29661</strain>
    </source>
</reference>
<dbReference type="FunFam" id="3.40.50.300:FF:000006">
    <property type="entry name" value="DNA-binding transcriptional regulator NtrC"/>
    <property type="match status" value="1"/>
</dbReference>
<dbReference type="Pfam" id="PF00072">
    <property type="entry name" value="Response_reg"/>
    <property type="match status" value="1"/>
</dbReference>
<dbReference type="Gene3D" id="1.10.10.60">
    <property type="entry name" value="Homeodomain-like"/>
    <property type="match status" value="1"/>
</dbReference>
<dbReference type="Pfam" id="PF02954">
    <property type="entry name" value="HTH_8"/>
    <property type="match status" value="1"/>
</dbReference>
<dbReference type="PROSITE" id="PS00675">
    <property type="entry name" value="SIGMA54_INTERACT_1"/>
    <property type="match status" value="1"/>
</dbReference>
<evidence type="ECO:0000256" key="1">
    <source>
        <dbReference type="ARBA" id="ARBA00022741"/>
    </source>
</evidence>
<feature type="modified residue" description="4-aspartylphosphate" evidence="6">
    <location>
        <position position="59"/>
    </location>
</feature>
<keyword evidence="1" id="KW-0547">Nucleotide-binding</keyword>
<dbReference type="SMART" id="SM00448">
    <property type="entry name" value="REC"/>
    <property type="match status" value="1"/>
</dbReference>
<feature type="domain" description="Sigma-54 factor interaction" evidence="8">
    <location>
        <begin position="135"/>
        <end position="365"/>
    </location>
</feature>
<evidence type="ECO:0000313" key="11">
    <source>
        <dbReference type="Proteomes" id="UP000247555"/>
    </source>
</evidence>
<dbReference type="InterPro" id="IPR025662">
    <property type="entry name" value="Sigma_54_int_dom_ATP-bd_1"/>
</dbReference>
<dbReference type="Gene3D" id="3.40.50.2300">
    <property type="match status" value="1"/>
</dbReference>
<dbReference type="OrthoDB" id="3516932at2"/>
<gene>
    <name evidence="10" type="ORF">DFR34_11618</name>
</gene>
<dbReference type="Proteomes" id="UP000247555">
    <property type="component" value="Unassembled WGS sequence"/>
</dbReference>
<evidence type="ECO:0000256" key="7">
    <source>
        <dbReference type="SAM" id="MobiDB-lite"/>
    </source>
</evidence>
<dbReference type="SUPFAM" id="SSF46689">
    <property type="entry name" value="Homeodomain-like"/>
    <property type="match status" value="1"/>
</dbReference>
<keyword evidence="11" id="KW-1185">Reference proteome</keyword>
<proteinExistence type="predicted"/>
<dbReference type="InterPro" id="IPR009057">
    <property type="entry name" value="Homeodomain-like_sf"/>
</dbReference>
<dbReference type="SUPFAM" id="SSF52540">
    <property type="entry name" value="P-loop containing nucleoside triphosphate hydrolases"/>
    <property type="match status" value="1"/>
</dbReference>
<dbReference type="InterPro" id="IPR003593">
    <property type="entry name" value="AAA+_ATPase"/>
</dbReference>
<keyword evidence="4" id="KW-0238">DNA-binding</keyword>
<dbReference type="InterPro" id="IPR058031">
    <property type="entry name" value="AAA_lid_NorR"/>
</dbReference>
<dbReference type="PROSITE" id="PS50110">
    <property type="entry name" value="RESPONSE_REGULATORY"/>
    <property type="match status" value="1"/>
</dbReference>
<dbReference type="GO" id="GO:0005524">
    <property type="term" value="F:ATP binding"/>
    <property type="evidence" value="ECO:0007669"/>
    <property type="project" value="UniProtKB-KW"/>
</dbReference>
<dbReference type="Pfam" id="PF25601">
    <property type="entry name" value="AAA_lid_14"/>
    <property type="match status" value="1"/>
</dbReference>
<keyword evidence="2" id="KW-0067">ATP-binding</keyword>
<dbReference type="SMART" id="SM00382">
    <property type="entry name" value="AAA"/>
    <property type="match status" value="1"/>
</dbReference>
<evidence type="ECO:0000259" key="9">
    <source>
        <dbReference type="PROSITE" id="PS50110"/>
    </source>
</evidence>
<dbReference type="RefSeq" id="WP_110391357.1">
    <property type="nucleotide sequence ID" value="NZ_CALCOA010000244.1"/>
</dbReference>
<dbReference type="GO" id="GO:0000160">
    <property type="term" value="P:phosphorelay signal transduction system"/>
    <property type="evidence" value="ECO:0007669"/>
    <property type="project" value="InterPro"/>
</dbReference>
<dbReference type="PANTHER" id="PTHR32071:SF21">
    <property type="entry name" value="TRANSCRIPTIONAL REGULATORY PROTEIN FLGR"/>
    <property type="match status" value="1"/>
</dbReference>
<dbReference type="CDD" id="cd00009">
    <property type="entry name" value="AAA"/>
    <property type="match status" value="1"/>
</dbReference>
<dbReference type="PROSITE" id="PS00676">
    <property type="entry name" value="SIGMA54_INTERACT_2"/>
    <property type="match status" value="1"/>
</dbReference>
<dbReference type="InterPro" id="IPR011006">
    <property type="entry name" value="CheY-like_superfamily"/>
</dbReference>
<dbReference type="AlphaFoldDB" id="A0A318KIP5"/>
<dbReference type="GO" id="GO:0006355">
    <property type="term" value="P:regulation of DNA-templated transcription"/>
    <property type="evidence" value="ECO:0007669"/>
    <property type="project" value="InterPro"/>
</dbReference>
<dbReference type="PROSITE" id="PS50045">
    <property type="entry name" value="SIGMA54_INTERACT_4"/>
    <property type="match status" value="1"/>
</dbReference>
<organism evidence="10 11">
    <name type="scientific">Rivihabitans pingtungensis</name>
    <dbReference type="NCBI Taxonomy" id="1054498"/>
    <lineage>
        <taxon>Bacteria</taxon>
        <taxon>Pseudomonadati</taxon>
        <taxon>Pseudomonadota</taxon>
        <taxon>Betaproteobacteria</taxon>
        <taxon>Neisseriales</taxon>
        <taxon>Aquaspirillaceae</taxon>
        <taxon>Rivihabitans</taxon>
    </lineage>
</organism>
<dbReference type="InterPro" id="IPR027417">
    <property type="entry name" value="P-loop_NTPase"/>
</dbReference>
<dbReference type="EMBL" id="QJKI01000016">
    <property type="protein sequence ID" value="PXX77639.1"/>
    <property type="molecule type" value="Genomic_DNA"/>
</dbReference>
<dbReference type="Gene3D" id="3.40.50.300">
    <property type="entry name" value="P-loop containing nucleotide triphosphate hydrolases"/>
    <property type="match status" value="1"/>
</dbReference>
<evidence type="ECO:0000256" key="2">
    <source>
        <dbReference type="ARBA" id="ARBA00022840"/>
    </source>
</evidence>
<evidence type="ECO:0000256" key="3">
    <source>
        <dbReference type="ARBA" id="ARBA00023015"/>
    </source>
</evidence>
<evidence type="ECO:0000256" key="4">
    <source>
        <dbReference type="ARBA" id="ARBA00023125"/>
    </source>
</evidence>
<dbReference type="Gene3D" id="1.10.8.60">
    <property type="match status" value="1"/>
</dbReference>
<keyword evidence="6" id="KW-0597">Phosphoprotein</keyword>
<dbReference type="InterPro" id="IPR025943">
    <property type="entry name" value="Sigma_54_int_dom_ATP-bd_2"/>
</dbReference>
<feature type="domain" description="Response regulatory" evidence="9">
    <location>
        <begin position="10"/>
        <end position="124"/>
    </location>
</feature>
<accession>A0A318KIP5</accession>
<dbReference type="GO" id="GO:0043565">
    <property type="term" value="F:sequence-specific DNA binding"/>
    <property type="evidence" value="ECO:0007669"/>
    <property type="project" value="InterPro"/>
</dbReference>
<evidence type="ECO:0000256" key="5">
    <source>
        <dbReference type="ARBA" id="ARBA00023163"/>
    </source>
</evidence>
<feature type="region of interest" description="Disordered" evidence="7">
    <location>
        <begin position="377"/>
        <end position="403"/>
    </location>
</feature>
<evidence type="ECO:0000313" key="10">
    <source>
        <dbReference type="EMBL" id="PXX77639.1"/>
    </source>
</evidence>
<dbReference type="InterPro" id="IPR002078">
    <property type="entry name" value="Sigma_54_int"/>
</dbReference>
<dbReference type="Pfam" id="PF00158">
    <property type="entry name" value="Sigma54_activat"/>
    <property type="match status" value="1"/>
</dbReference>
<keyword evidence="5" id="KW-0804">Transcription</keyword>
<protein>
    <submittedName>
        <fullName evidence="10">Two-component system response regulator FlrC</fullName>
    </submittedName>
</protein>
<comment type="caution">
    <text evidence="10">The sequence shown here is derived from an EMBL/GenBank/DDBJ whole genome shotgun (WGS) entry which is preliminary data.</text>
</comment>
<dbReference type="SUPFAM" id="SSF52172">
    <property type="entry name" value="CheY-like"/>
    <property type="match status" value="1"/>
</dbReference>
<evidence type="ECO:0000256" key="6">
    <source>
        <dbReference type="PROSITE-ProRule" id="PRU00169"/>
    </source>
</evidence>
<dbReference type="InterPro" id="IPR001789">
    <property type="entry name" value="Sig_transdc_resp-reg_receiver"/>
</dbReference>
<dbReference type="InterPro" id="IPR002197">
    <property type="entry name" value="HTH_Fis"/>
</dbReference>
<name>A0A318KIP5_9NEIS</name>
<dbReference type="PANTHER" id="PTHR32071">
    <property type="entry name" value="TRANSCRIPTIONAL REGULATORY PROTEIN"/>
    <property type="match status" value="1"/>
</dbReference>